<protein>
    <submittedName>
        <fullName evidence="1">Uncharacterized protein</fullName>
    </submittedName>
</protein>
<dbReference type="Proteomes" id="UP001612741">
    <property type="component" value="Unassembled WGS sequence"/>
</dbReference>
<evidence type="ECO:0000313" key="1">
    <source>
        <dbReference type="EMBL" id="MFI6497867.1"/>
    </source>
</evidence>
<gene>
    <name evidence="1" type="ORF">ACIBG2_10805</name>
</gene>
<proteinExistence type="predicted"/>
<dbReference type="EMBL" id="JBITGY010000003">
    <property type="protein sequence ID" value="MFI6497867.1"/>
    <property type="molecule type" value="Genomic_DNA"/>
</dbReference>
<keyword evidence="2" id="KW-1185">Reference proteome</keyword>
<reference evidence="1 2" key="1">
    <citation type="submission" date="2024-10" db="EMBL/GenBank/DDBJ databases">
        <title>The Natural Products Discovery Center: Release of the First 8490 Sequenced Strains for Exploring Actinobacteria Biosynthetic Diversity.</title>
        <authorList>
            <person name="Kalkreuter E."/>
            <person name="Kautsar S.A."/>
            <person name="Yang D."/>
            <person name="Bader C.D."/>
            <person name="Teijaro C.N."/>
            <person name="Fluegel L."/>
            <person name="Davis C.M."/>
            <person name="Simpson J.R."/>
            <person name="Lauterbach L."/>
            <person name="Steele A.D."/>
            <person name="Gui C."/>
            <person name="Meng S."/>
            <person name="Li G."/>
            <person name="Viehrig K."/>
            <person name="Ye F."/>
            <person name="Su P."/>
            <person name="Kiefer A.F."/>
            <person name="Nichols A."/>
            <person name="Cepeda A.J."/>
            <person name="Yan W."/>
            <person name="Fan B."/>
            <person name="Jiang Y."/>
            <person name="Adhikari A."/>
            <person name="Zheng C.-J."/>
            <person name="Schuster L."/>
            <person name="Cowan T.M."/>
            <person name="Smanski M.J."/>
            <person name="Chevrette M.G."/>
            <person name="De Carvalho L.P.S."/>
            <person name="Shen B."/>
        </authorList>
    </citation>
    <scope>NUCLEOTIDE SEQUENCE [LARGE SCALE GENOMIC DNA]</scope>
    <source>
        <strain evidence="1 2">NPDC050545</strain>
    </source>
</reference>
<dbReference type="RefSeq" id="WP_397081080.1">
    <property type="nucleotide sequence ID" value="NZ_JBITGY010000003.1"/>
</dbReference>
<sequence length="49" mass="5039">MHQSYAGFAGDPALELEQAFKTQALSEDRAGATISSATRVCSGTVSCCA</sequence>
<evidence type="ECO:0000313" key="2">
    <source>
        <dbReference type="Proteomes" id="UP001612741"/>
    </source>
</evidence>
<comment type="caution">
    <text evidence="1">The sequence shown here is derived from an EMBL/GenBank/DDBJ whole genome shotgun (WGS) entry which is preliminary data.</text>
</comment>
<organism evidence="1 2">
    <name type="scientific">Nonomuraea typhae</name>
    <dbReference type="NCBI Taxonomy" id="2603600"/>
    <lineage>
        <taxon>Bacteria</taxon>
        <taxon>Bacillati</taxon>
        <taxon>Actinomycetota</taxon>
        <taxon>Actinomycetes</taxon>
        <taxon>Streptosporangiales</taxon>
        <taxon>Streptosporangiaceae</taxon>
        <taxon>Nonomuraea</taxon>
    </lineage>
</organism>
<accession>A0ABW7YQ98</accession>
<name>A0ABW7YQ98_9ACTN</name>